<feature type="compositionally biased region" description="Polar residues" evidence="1">
    <location>
        <begin position="25"/>
        <end position="36"/>
    </location>
</feature>
<reference evidence="2 3" key="1">
    <citation type="submission" date="2024-01" db="EMBL/GenBank/DDBJ databases">
        <authorList>
            <person name="Allen C."/>
            <person name="Tagirdzhanova G."/>
        </authorList>
    </citation>
    <scope>NUCLEOTIDE SEQUENCE [LARGE SCALE GENOMIC DNA]</scope>
    <source>
        <strain evidence="2 3">CBS 573.63</strain>
    </source>
</reference>
<evidence type="ECO:0000256" key="1">
    <source>
        <dbReference type="SAM" id="MobiDB-lite"/>
    </source>
</evidence>
<proteinExistence type="predicted"/>
<evidence type="ECO:0000313" key="2">
    <source>
        <dbReference type="EMBL" id="CAK7262554.1"/>
    </source>
</evidence>
<feature type="compositionally biased region" description="Polar residues" evidence="1">
    <location>
        <begin position="1088"/>
        <end position="1098"/>
    </location>
</feature>
<keyword evidence="3" id="KW-1185">Reference proteome</keyword>
<comment type="caution">
    <text evidence="2">The sequence shown here is derived from an EMBL/GenBank/DDBJ whole genome shotgun (WGS) entry which is preliminary data.</text>
</comment>
<feature type="region of interest" description="Disordered" evidence="1">
    <location>
        <begin position="570"/>
        <end position="598"/>
    </location>
</feature>
<feature type="region of interest" description="Disordered" evidence="1">
    <location>
        <begin position="1"/>
        <end position="47"/>
    </location>
</feature>
<dbReference type="Proteomes" id="UP001642501">
    <property type="component" value="Unassembled WGS sequence"/>
</dbReference>
<organism evidence="2 3">
    <name type="scientific">Sporothrix epigloea</name>
    <dbReference type="NCBI Taxonomy" id="1892477"/>
    <lineage>
        <taxon>Eukaryota</taxon>
        <taxon>Fungi</taxon>
        <taxon>Dikarya</taxon>
        <taxon>Ascomycota</taxon>
        <taxon>Pezizomycotina</taxon>
        <taxon>Sordariomycetes</taxon>
        <taxon>Sordariomycetidae</taxon>
        <taxon>Ophiostomatales</taxon>
        <taxon>Ophiostomataceae</taxon>
        <taxon>Sporothrix</taxon>
    </lineage>
</organism>
<feature type="compositionally biased region" description="Basic and acidic residues" evidence="1">
    <location>
        <begin position="1"/>
        <end position="20"/>
    </location>
</feature>
<feature type="region of interest" description="Disordered" evidence="1">
    <location>
        <begin position="1158"/>
        <end position="1186"/>
    </location>
</feature>
<feature type="compositionally biased region" description="Basic and acidic residues" evidence="1">
    <location>
        <begin position="1158"/>
        <end position="1169"/>
    </location>
</feature>
<feature type="region of interest" description="Disordered" evidence="1">
    <location>
        <begin position="799"/>
        <end position="836"/>
    </location>
</feature>
<dbReference type="EMBL" id="CAWUOM010000001">
    <property type="protein sequence ID" value="CAK7262554.1"/>
    <property type="molecule type" value="Genomic_DNA"/>
</dbReference>
<feature type="compositionally biased region" description="Basic and acidic residues" evidence="1">
    <location>
        <begin position="1033"/>
        <end position="1052"/>
    </location>
</feature>
<evidence type="ECO:0000313" key="3">
    <source>
        <dbReference type="Proteomes" id="UP001642501"/>
    </source>
</evidence>
<accession>A0ABP0D2V0</accession>
<feature type="compositionally biased region" description="Acidic residues" evidence="1">
    <location>
        <begin position="902"/>
        <end position="922"/>
    </location>
</feature>
<gene>
    <name evidence="2" type="ORF">SEPCBS57363_000125</name>
</gene>
<feature type="region of interest" description="Disordered" evidence="1">
    <location>
        <begin position="1242"/>
        <end position="1265"/>
    </location>
</feature>
<feature type="region of interest" description="Disordered" evidence="1">
    <location>
        <begin position="1033"/>
        <end position="1064"/>
    </location>
</feature>
<sequence length="1470" mass="158424">MADDHHRDHDNNGDDGRLDVADVGNESSDNQYTVYSSDIERDAETSKSTIAVLPEDTRTPSETSAHTLHSVAPAPHDLQALQNLQNISDSATQPVTPNTYDDNKFARTLIVPKTNSAAGPLAGLVATTSFAKKIVQPKAIQPSGPILSLPPPPLLLQQPVIVRTTSSHGDLPLRQPRPDPNGGLIGIASSVAQLEETAEQLASQGSIETAIREAHQELKRSDSRRSSILAASIRHSSSRAASVADPTEATLRREFSRQNSIIELNSAARSGALPPNVYMMSSSSSSNGNVSRQLSTGKAASTSSAHNSLMANIYGVTDQPFTGDDVFPFLSRHGSGKTSVRSARSGQISLPDITELDLPISLTQHALDEADRRIAAGEDHDDDDTIRANAHQYIDEDDVDGDGDADADSETDLHMTLNQANRTWQPAVGSSATASSALLSSQSPPPIHMPSVNNFLGYASSPQYPQYVLNSADLSGHALSGQIQMMPEHDNLLQQYTNHKEPGARQGGHAGELVEGGHELERLATVASGATYEIAQTAFEDFDGVHCDPEAASLRRLVRAHSILDRQSPVADFPRRTPPVANKQRPLQPTRPTSYLDPQTGQQMLYYPAPVPAMLQMPQKLSRNPKAAERNARRSQVLSMMMQLPKQERQSRTWLPDPMKGESGSHFMGSFNSQSPDLALIDSIFDTPASNFLSSPLGGEGKGDISSDMRQSALGIDLNLAADTEASPATQSRVPALNKLPAELRASAYFDIPSITADIEVKNGSAMETLDSILDAAATAPVGAFTDHAFAGHLGSEVYGFKPKRPKKKPGAAATTRPGPSPRQELPTSKTRDSFLSMMQIRKVSDMSGDGRSEFEVPRVRRRLSKKFDGAIIPPGPNQGADGAMAPPGERSFDDNNYGHEDDVDEDDSDFENEEDEDDEDGQAYQGAPTTLLAELQLRKQQQKQRTRPINKAFPNGMHSTLLELDAVAEFERRARKGKKVNLAWEDPDMQPLNDDSDNEDVPLGMLLAAKASGQKDISTVIAEMNRPLGLMEKKELEDNEPLSRRRDRLQGRDPGVSMYLGPSFGSNAVKRQSILNLTPNLAAVKNAHTTGSPQPSEDVNDKDGSEIGVDEVEDEPLAARRQRIKAKEESELPRARMVSTNFSEELLGHFVDPKEEAEARAKDLEKAKSQSPANQGENVGVRRRRLQPEMEVREPAMGGSQAGGLAVNGPALQALTGSDRLSRHLSLGDMLPAYLADAGPIFDRPSQGARLPQDNARGRSARDQKLTAMRTQLPRHISNTSIGGGVTTPSGYMGGLYNDGSGGLGAMNRTNMMQQKGGSGMGPWASPGMTGGRFSNANALGLTSSASMGNMAGMSSTLGRNSMGMSGATAYGYGLNNAGMGGINGMSMHNRSTSYGSFAGMPQQNMMGNGGMTFNGQYNGNVARQYPMAMQNPALNMNMGMPMMPTQMPMQLQPPQTDRVERWRQSVWP</sequence>
<feature type="region of interest" description="Disordered" evidence="1">
    <location>
        <begin position="278"/>
        <end position="299"/>
    </location>
</feature>
<feature type="region of interest" description="Disordered" evidence="1">
    <location>
        <begin position="866"/>
        <end position="924"/>
    </location>
</feature>
<feature type="compositionally biased region" description="Polar residues" evidence="1">
    <location>
        <begin position="585"/>
        <end position="598"/>
    </location>
</feature>
<name>A0ABP0D2V0_9PEZI</name>
<protein>
    <submittedName>
        <fullName evidence="2">Uncharacterized protein</fullName>
    </submittedName>
</protein>
<feature type="compositionally biased region" description="Polar residues" evidence="1">
    <location>
        <begin position="287"/>
        <end position="299"/>
    </location>
</feature>
<feature type="compositionally biased region" description="Basic and acidic residues" evidence="1">
    <location>
        <begin position="891"/>
        <end position="901"/>
    </location>
</feature>
<feature type="region of interest" description="Disordered" evidence="1">
    <location>
        <begin position="1087"/>
        <end position="1118"/>
    </location>
</feature>